<reference evidence="2" key="2">
    <citation type="journal article" date="2015" name="Data Brief">
        <title>Shoot transcriptome of the giant reed, Arundo donax.</title>
        <authorList>
            <person name="Barrero R.A."/>
            <person name="Guerrero F.D."/>
            <person name="Moolhuijzen P."/>
            <person name="Goolsby J.A."/>
            <person name="Tidwell J."/>
            <person name="Bellgard S.E."/>
            <person name="Bellgard M.I."/>
        </authorList>
    </citation>
    <scope>NUCLEOTIDE SEQUENCE</scope>
    <source>
        <tissue evidence="2">Shoot tissue taken approximately 20 cm above the soil surface</tissue>
    </source>
</reference>
<reference evidence="2" key="1">
    <citation type="submission" date="2014-09" db="EMBL/GenBank/DDBJ databases">
        <authorList>
            <person name="Magalhaes I.L.F."/>
            <person name="Oliveira U."/>
            <person name="Santos F.R."/>
            <person name="Vidigal T.H.D.A."/>
            <person name="Brescovit A.D."/>
            <person name="Santos A.J."/>
        </authorList>
    </citation>
    <scope>NUCLEOTIDE SEQUENCE</scope>
    <source>
        <tissue evidence="2">Shoot tissue taken approximately 20 cm above the soil surface</tissue>
    </source>
</reference>
<dbReference type="EMBL" id="GBRH01201359">
    <property type="protein sequence ID" value="JAD96536.1"/>
    <property type="molecule type" value="Transcribed_RNA"/>
</dbReference>
<protein>
    <submittedName>
        <fullName evidence="2">Pco110570</fullName>
    </submittedName>
</protein>
<evidence type="ECO:0000256" key="1">
    <source>
        <dbReference type="SAM" id="MobiDB-lite"/>
    </source>
</evidence>
<feature type="region of interest" description="Disordered" evidence="1">
    <location>
        <begin position="30"/>
        <end position="64"/>
    </location>
</feature>
<proteinExistence type="predicted"/>
<organism evidence="2">
    <name type="scientific">Arundo donax</name>
    <name type="common">Giant reed</name>
    <name type="synonym">Donax arundinaceus</name>
    <dbReference type="NCBI Taxonomy" id="35708"/>
    <lineage>
        <taxon>Eukaryota</taxon>
        <taxon>Viridiplantae</taxon>
        <taxon>Streptophyta</taxon>
        <taxon>Embryophyta</taxon>
        <taxon>Tracheophyta</taxon>
        <taxon>Spermatophyta</taxon>
        <taxon>Magnoliopsida</taxon>
        <taxon>Liliopsida</taxon>
        <taxon>Poales</taxon>
        <taxon>Poaceae</taxon>
        <taxon>PACMAD clade</taxon>
        <taxon>Arundinoideae</taxon>
        <taxon>Arundineae</taxon>
        <taxon>Arundo</taxon>
    </lineage>
</organism>
<name>A0A0A9E915_ARUDO</name>
<evidence type="ECO:0000313" key="2">
    <source>
        <dbReference type="EMBL" id="JAD96536.1"/>
    </source>
</evidence>
<sequence>MHPECINHISPDIVAVEAVDEDVPAKVEEVDGRRRHRHRRPPACPPPLSRRWFHGAPPGTARGR</sequence>
<dbReference type="AlphaFoldDB" id="A0A0A9E915"/>
<accession>A0A0A9E915</accession>